<reference evidence="2 3" key="1">
    <citation type="submission" date="2019-07" db="EMBL/GenBank/DDBJ databases">
        <title>Genome assembly of two rare yeast pathogens: Diutina rugosa and Trichomonascus ciferrii.</title>
        <authorList>
            <person name="Mixao V."/>
            <person name="Saus E."/>
            <person name="Hansen A."/>
            <person name="Lass-Flor C."/>
            <person name="Gabaldon T."/>
        </authorList>
    </citation>
    <scope>NUCLEOTIDE SEQUENCE [LARGE SCALE GENOMIC DNA]</scope>
    <source>
        <strain evidence="2 3">CBS 613</strain>
    </source>
</reference>
<feature type="compositionally biased region" description="Basic residues" evidence="1">
    <location>
        <begin position="627"/>
        <end position="637"/>
    </location>
</feature>
<evidence type="ECO:0000313" key="3">
    <source>
        <dbReference type="Proteomes" id="UP000449547"/>
    </source>
</evidence>
<feature type="compositionally biased region" description="Polar residues" evidence="1">
    <location>
        <begin position="148"/>
        <end position="159"/>
    </location>
</feature>
<feature type="compositionally biased region" description="Pro residues" evidence="1">
    <location>
        <begin position="25"/>
        <end position="44"/>
    </location>
</feature>
<gene>
    <name evidence="2" type="ORF">DIURU_004921</name>
</gene>
<evidence type="ECO:0000256" key="1">
    <source>
        <dbReference type="SAM" id="MobiDB-lite"/>
    </source>
</evidence>
<dbReference type="GO" id="GO:0031011">
    <property type="term" value="C:Ino80 complex"/>
    <property type="evidence" value="ECO:0007669"/>
    <property type="project" value="InterPro"/>
</dbReference>
<feature type="region of interest" description="Disordered" evidence="1">
    <location>
        <begin position="591"/>
        <end position="650"/>
    </location>
</feature>
<comment type="caution">
    <text evidence="2">The sequence shown here is derived from an EMBL/GenBank/DDBJ whole genome shotgun (WGS) entry which is preliminary data.</text>
</comment>
<feature type="region of interest" description="Disordered" evidence="1">
    <location>
        <begin position="527"/>
        <end position="571"/>
    </location>
</feature>
<feature type="compositionally biased region" description="Polar residues" evidence="1">
    <location>
        <begin position="527"/>
        <end position="557"/>
    </location>
</feature>
<sequence>MNYDPIHDTYLGGANQSSPKSAPSVPTPTSVPPPASVPPPPHALQPPRQVLPSVQAFSNSPTASYPYANGSSGIAPPPHMLYNPGQPQSAMPFVYQQMVPGQPLQQVPPQPGTAPPQQRMIYDSARGSKSQQRRQSSESEDQGEMSPSMANSGEISHSPSAVDDDDEDRRKRRKYSNTTIPKSRHLKKSDGEPFWRRDIQYDFLYNLFQDDTKCFTNYFDMSDVPGINNGDKLSFSELYIRTIAESSKCSRVLKERLLRDHAMGMSVAMVTLLVNAGRMNTTINFVPEMRSSLRTFHSIPCLQADPSGGNATTPLQDTPRLKSILKAVCQVDRPSPARDLRELIASPRGEKPNVNVFHLVFMLSQFIGVIPFYDDDQSQPPPYNDFIDFFLNPLIHPANRARRFLWLMYTYMETNFTPEDMARNPFGGAVIPPRKIISQTEAVKFDVDTPAEIAYSQQMYQMRVHYVNEDESNVPVARRSSKSYFKPLSNLTEKKDDDAINDEVLAVATSAMAAADNVNEQTVPILSEPASTQSKDVLTSSHRSGTSTLDPEVTSTEDIPVSEQDVHDAEEFPPSELDHAEADLLNEDDDAEFANAPDPDFEAEDAIPHSSPVIPPEEEVPIDPVIPRRKPVKRKQTKDKSVNDKTQPENLEQQMGPHYSLLSAYPEAWEDLQHFLTHQMEAFGNLLPVPTGIEDQYSSVPQIGDINEDALLTSGQHRELITSTKPFIKEVRTSSKASTASFNKKTTILGAWIYRYFKYKRSIGNMFLGIEWEDIRYDLVHGIEDVLNSQFGKQLHVPPVKAAELKTHEEDHIVPQRDYDRISERDMFVLQLVTHINDWLTKESTKITQPNSIQFDFETSKVKFA</sequence>
<dbReference type="Proteomes" id="UP000449547">
    <property type="component" value="Unassembled WGS sequence"/>
</dbReference>
<dbReference type="OMA" id="IEWEDIR"/>
<accession>A0A642UHX9</accession>
<dbReference type="EMBL" id="SWFT01000149">
    <property type="protein sequence ID" value="KAA8898067.1"/>
    <property type="molecule type" value="Genomic_DNA"/>
</dbReference>
<feature type="region of interest" description="Disordered" evidence="1">
    <location>
        <begin position="1"/>
        <end position="95"/>
    </location>
</feature>
<dbReference type="RefSeq" id="XP_034010324.1">
    <property type="nucleotide sequence ID" value="XM_034157847.1"/>
</dbReference>
<feature type="compositionally biased region" description="Basic and acidic residues" evidence="1">
    <location>
        <begin position="638"/>
        <end position="647"/>
    </location>
</feature>
<dbReference type="InterPro" id="IPR038014">
    <property type="entry name" value="Ies1"/>
</dbReference>
<evidence type="ECO:0008006" key="4">
    <source>
        <dbReference type="Google" id="ProtNLM"/>
    </source>
</evidence>
<organism evidence="2 3">
    <name type="scientific">Diutina rugosa</name>
    <name type="common">Yeast</name>
    <name type="synonym">Candida rugosa</name>
    <dbReference type="NCBI Taxonomy" id="5481"/>
    <lineage>
        <taxon>Eukaryota</taxon>
        <taxon>Fungi</taxon>
        <taxon>Dikarya</taxon>
        <taxon>Ascomycota</taxon>
        <taxon>Saccharomycotina</taxon>
        <taxon>Pichiomycetes</taxon>
        <taxon>Debaryomycetaceae</taxon>
        <taxon>Diutina</taxon>
    </lineage>
</organism>
<protein>
    <recommendedName>
        <fullName evidence="4">Ino eighty subunit 1</fullName>
    </recommendedName>
</protein>
<dbReference type="VEuPathDB" id="FungiDB:DIURU_004921"/>
<dbReference type="PANTHER" id="PTHR37287:SF1">
    <property type="entry name" value="INO EIGHTY SUBUNIT 1"/>
    <property type="match status" value="1"/>
</dbReference>
<evidence type="ECO:0000313" key="2">
    <source>
        <dbReference type="EMBL" id="KAA8898067.1"/>
    </source>
</evidence>
<feature type="compositionally biased region" description="Low complexity" evidence="1">
    <location>
        <begin position="125"/>
        <end position="134"/>
    </location>
</feature>
<name>A0A642UHX9_DIURU</name>
<dbReference type="GeneID" id="54783572"/>
<proteinExistence type="predicted"/>
<dbReference type="PANTHER" id="PTHR37287">
    <property type="entry name" value="INO EIGHTY SUBUNIT 1"/>
    <property type="match status" value="1"/>
</dbReference>
<feature type="region of interest" description="Disordered" evidence="1">
    <location>
        <begin position="125"/>
        <end position="189"/>
    </location>
</feature>
<dbReference type="AlphaFoldDB" id="A0A642UHX9"/>
<keyword evidence="3" id="KW-1185">Reference proteome</keyword>
<dbReference type="OrthoDB" id="5413003at2759"/>